<dbReference type="Gene3D" id="3.40.30.10">
    <property type="entry name" value="Glutaredoxin"/>
    <property type="match status" value="1"/>
</dbReference>
<dbReference type="CDD" id="cd03017">
    <property type="entry name" value="PRX_BCP"/>
    <property type="match status" value="1"/>
</dbReference>
<comment type="similarity">
    <text evidence="10">Belongs to the peroxiredoxin family. BCP/PrxQ subfamily.</text>
</comment>
<sequence>MAHPKIGNMAPAFSLQDQNGDSISLKDFKGKKHVVLYFYPKAKTPGCSVQACGVRDSYAEFEARNTVVLGVSPDPVAKLKKFEELPKKDSPAPLNFPLLSDEDHAIADKYGAWGPKKFMGREFDGILRSTFIIGSDGRLKAIMDPVKTKTHDADVLALLDELQLS</sequence>
<dbReference type="EMBL" id="JACXLD010000004">
    <property type="protein sequence ID" value="MBD2859209.1"/>
    <property type="molecule type" value="Genomic_DNA"/>
</dbReference>
<evidence type="ECO:0000259" key="14">
    <source>
        <dbReference type="PROSITE" id="PS51352"/>
    </source>
</evidence>
<dbReference type="GO" id="GO:0034599">
    <property type="term" value="P:cellular response to oxidative stress"/>
    <property type="evidence" value="ECO:0007669"/>
    <property type="project" value="TreeGrafter"/>
</dbReference>
<dbReference type="GO" id="GO:0008379">
    <property type="term" value="F:thioredoxin peroxidase activity"/>
    <property type="evidence" value="ECO:0007669"/>
    <property type="project" value="TreeGrafter"/>
</dbReference>
<evidence type="ECO:0000313" key="16">
    <source>
        <dbReference type="Proteomes" id="UP000610558"/>
    </source>
</evidence>
<dbReference type="GO" id="GO:0005737">
    <property type="term" value="C:cytoplasm"/>
    <property type="evidence" value="ECO:0007669"/>
    <property type="project" value="TreeGrafter"/>
</dbReference>
<evidence type="ECO:0000256" key="13">
    <source>
        <dbReference type="PIRSR" id="PIRSR000239-1"/>
    </source>
</evidence>
<evidence type="ECO:0000256" key="3">
    <source>
        <dbReference type="ARBA" id="ARBA00013017"/>
    </source>
</evidence>
<feature type="domain" description="Thioredoxin" evidence="14">
    <location>
        <begin position="4"/>
        <end position="164"/>
    </location>
</feature>
<dbReference type="InterPro" id="IPR036249">
    <property type="entry name" value="Thioredoxin-like_sf"/>
</dbReference>
<dbReference type="InterPro" id="IPR013766">
    <property type="entry name" value="Thioredoxin_domain"/>
</dbReference>
<dbReference type="NCBIfam" id="NF006960">
    <property type="entry name" value="PRK09437.1"/>
    <property type="match status" value="1"/>
</dbReference>
<dbReference type="GO" id="GO:0045454">
    <property type="term" value="P:cell redox homeostasis"/>
    <property type="evidence" value="ECO:0007669"/>
    <property type="project" value="TreeGrafter"/>
</dbReference>
<keyword evidence="16" id="KW-1185">Reference proteome</keyword>
<name>A0A927C1W3_9GAMM</name>
<dbReference type="PIRSF" id="PIRSF000239">
    <property type="entry name" value="AHPC"/>
    <property type="match status" value="1"/>
</dbReference>
<keyword evidence="7" id="KW-1015">Disulfide bond</keyword>
<evidence type="ECO:0000256" key="5">
    <source>
        <dbReference type="ARBA" id="ARBA00022862"/>
    </source>
</evidence>
<dbReference type="InterPro" id="IPR000866">
    <property type="entry name" value="AhpC/TSA"/>
</dbReference>
<evidence type="ECO:0000256" key="10">
    <source>
        <dbReference type="ARBA" id="ARBA00038489"/>
    </source>
</evidence>
<dbReference type="PANTHER" id="PTHR42801:SF4">
    <property type="entry name" value="AHPC_TSA FAMILY PROTEIN"/>
    <property type="match status" value="1"/>
</dbReference>
<comment type="subunit">
    <text evidence="2">Monomer.</text>
</comment>
<dbReference type="EC" id="1.11.1.24" evidence="3"/>
<evidence type="ECO:0000256" key="6">
    <source>
        <dbReference type="ARBA" id="ARBA00023002"/>
    </source>
</evidence>
<dbReference type="AlphaFoldDB" id="A0A927C1W3"/>
<evidence type="ECO:0000256" key="9">
    <source>
        <dbReference type="ARBA" id="ARBA00032824"/>
    </source>
</evidence>
<keyword evidence="4 15" id="KW-0575">Peroxidase</keyword>
<evidence type="ECO:0000256" key="8">
    <source>
        <dbReference type="ARBA" id="ARBA00023284"/>
    </source>
</evidence>
<evidence type="ECO:0000256" key="1">
    <source>
        <dbReference type="ARBA" id="ARBA00003330"/>
    </source>
</evidence>
<evidence type="ECO:0000256" key="4">
    <source>
        <dbReference type="ARBA" id="ARBA00022559"/>
    </source>
</evidence>
<evidence type="ECO:0000256" key="12">
    <source>
        <dbReference type="ARBA" id="ARBA00049091"/>
    </source>
</evidence>
<comment type="catalytic activity">
    <reaction evidence="12">
        <text>a hydroperoxide + [thioredoxin]-dithiol = an alcohol + [thioredoxin]-disulfide + H2O</text>
        <dbReference type="Rhea" id="RHEA:62620"/>
        <dbReference type="Rhea" id="RHEA-COMP:10698"/>
        <dbReference type="Rhea" id="RHEA-COMP:10700"/>
        <dbReference type="ChEBI" id="CHEBI:15377"/>
        <dbReference type="ChEBI" id="CHEBI:29950"/>
        <dbReference type="ChEBI" id="CHEBI:30879"/>
        <dbReference type="ChEBI" id="CHEBI:35924"/>
        <dbReference type="ChEBI" id="CHEBI:50058"/>
        <dbReference type="EC" id="1.11.1.24"/>
    </reaction>
</comment>
<dbReference type="InterPro" id="IPR050924">
    <property type="entry name" value="Peroxiredoxin_BCP/PrxQ"/>
</dbReference>
<keyword evidence="5" id="KW-0049">Antioxidant</keyword>
<reference evidence="15" key="1">
    <citation type="submission" date="2020-09" db="EMBL/GenBank/DDBJ databases">
        <authorList>
            <person name="Yoon J.-W."/>
        </authorList>
    </citation>
    <scope>NUCLEOTIDE SEQUENCE</scope>
    <source>
        <strain evidence="15">KMU-158</strain>
    </source>
</reference>
<dbReference type="Proteomes" id="UP000610558">
    <property type="component" value="Unassembled WGS sequence"/>
</dbReference>
<dbReference type="FunFam" id="3.40.30.10:FF:000007">
    <property type="entry name" value="Thioredoxin-dependent thiol peroxidase"/>
    <property type="match status" value="1"/>
</dbReference>
<accession>A0A927C1W3</accession>
<evidence type="ECO:0000313" key="15">
    <source>
        <dbReference type="EMBL" id="MBD2859209.1"/>
    </source>
</evidence>
<feature type="active site" description="Cysteine sulfenic acid (-SOH) intermediate; for peroxidase activity" evidence="13">
    <location>
        <position position="47"/>
    </location>
</feature>
<protein>
    <recommendedName>
        <fullName evidence="3">thioredoxin-dependent peroxiredoxin</fullName>
        <ecNumber evidence="3">1.11.1.24</ecNumber>
    </recommendedName>
    <alternativeName>
        <fullName evidence="9">Thioredoxin peroxidase</fullName>
    </alternativeName>
    <alternativeName>
        <fullName evidence="11">Thioredoxin-dependent peroxiredoxin Bcp</fullName>
    </alternativeName>
</protein>
<dbReference type="Pfam" id="PF00578">
    <property type="entry name" value="AhpC-TSA"/>
    <property type="match status" value="1"/>
</dbReference>
<keyword evidence="6" id="KW-0560">Oxidoreductase</keyword>
<dbReference type="RefSeq" id="WP_190764776.1">
    <property type="nucleotide sequence ID" value="NZ_JACXLD010000004.1"/>
</dbReference>
<evidence type="ECO:0000256" key="7">
    <source>
        <dbReference type="ARBA" id="ARBA00023157"/>
    </source>
</evidence>
<dbReference type="InterPro" id="IPR024706">
    <property type="entry name" value="Peroxiredoxin_AhpC-typ"/>
</dbReference>
<evidence type="ECO:0000256" key="11">
    <source>
        <dbReference type="ARBA" id="ARBA00042639"/>
    </source>
</evidence>
<keyword evidence="8" id="KW-0676">Redox-active center</keyword>
<comment type="function">
    <text evidence="1">Thiol-specific peroxidase that catalyzes the reduction of hydrogen peroxide and organic hydroperoxides to water and alcohols, respectively. Plays a role in cell protection against oxidative stress by detoxifying peroxides and as sensor of hydrogen peroxide-mediated signaling events.</text>
</comment>
<gene>
    <name evidence="15" type="primary">bcp</name>
    <name evidence="15" type="ORF">IB286_09340</name>
</gene>
<dbReference type="PANTHER" id="PTHR42801">
    <property type="entry name" value="THIOREDOXIN-DEPENDENT PEROXIDE REDUCTASE"/>
    <property type="match status" value="1"/>
</dbReference>
<proteinExistence type="inferred from homology"/>
<organism evidence="15 16">
    <name type="scientific">Spongiibacter pelagi</name>
    <dbReference type="NCBI Taxonomy" id="2760804"/>
    <lineage>
        <taxon>Bacteria</taxon>
        <taxon>Pseudomonadati</taxon>
        <taxon>Pseudomonadota</taxon>
        <taxon>Gammaproteobacteria</taxon>
        <taxon>Cellvibrionales</taxon>
        <taxon>Spongiibacteraceae</taxon>
        <taxon>Spongiibacter</taxon>
    </lineage>
</organism>
<comment type="caution">
    <text evidence="15">The sequence shown here is derived from an EMBL/GenBank/DDBJ whole genome shotgun (WGS) entry which is preliminary data.</text>
</comment>
<evidence type="ECO:0000256" key="2">
    <source>
        <dbReference type="ARBA" id="ARBA00011245"/>
    </source>
</evidence>
<dbReference type="PROSITE" id="PS51352">
    <property type="entry name" value="THIOREDOXIN_2"/>
    <property type="match status" value="1"/>
</dbReference>
<dbReference type="SUPFAM" id="SSF52833">
    <property type="entry name" value="Thioredoxin-like"/>
    <property type="match status" value="1"/>
</dbReference>